<dbReference type="AlphaFoldDB" id="A0A0B8P8G0"/>
<keyword evidence="1" id="KW-0560">Oxidoreductase</keyword>
<comment type="caution">
    <text evidence="1">The sequence shown here is derived from an EMBL/GenBank/DDBJ whole genome shotgun (WGS) entry which is preliminary data.</text>
</comment>
<reference evidence="1 2" key="1">
    <citation type="submission" date="2015-01" db="EMBL/GenBank/DDBJ databases">
        <title>Vibrio sp. C1 JCM 19231 whole genome shotgun sequence.</title>
        <authorList>
            <person name="Sawabe T."/>
            <person name="Meirelles P."/>
            <person name="Feng G."/>
            <person name="Sayaka M."/>
            <person name="Hattori M."/>
            <person name="Ohkuma M."/>
        </authorList>
    </citation>
    <scope>NUCLEOTIDE SEQUENCE [LARGE SCALE GENOMIC DNA]</scope>
    <source>
        <strain evidence="2">JCM 19231</strain>
    </source>
</reference>
<evidence type="ECO:0000313" key="2">
    <source>
        <dbReference type="Proteomes" id="UP000031671"/>
    </source>
</evidence>
<keyword evidence="2" id="KW-1185">Reference proteome</keyword>
<reference evidence="1 2" key="2">
    <citation type="submission" date="2015-01" db="EMBL/GenBank/DDBJ databases">
        <authorList>
            <consortium name="NBRP consortium"/>
            <person name="Sawabe T."/>
            <person name="Meirelles P."/>
            <person name="Feng G."/>
            <person name="Sayaka M."/>
            <person name="Hattori M."/>
            <person name="Ohkuma M."/>
        </authorList>
    </citation>
    <scope>NUCLEOTIDE SEQUENCE [LARGE SCALE GENOMIC DNA]</scope>
    <source>
        <strain evidence="2">JCM 19231</strain>
    </source>
</reference>
<organism evidence="1 2">
    <name type="scientific">Vibrio ishigakensis</name>
    <dbReference type="NCBI Taxonomy" id="1481914"/>
    <lineage>
        <taxon>Bacteria</taxon>
        <taxon>Pseudomonadati</taxon>
        <taxon>Pseudomonadota</taxon>
        <taxon>Gammaproteobacteria</taxon>
        <taxon>Vibrionales</taxon>
        <taxon>Vibrionaceae</taxon>
        <taxon>Vibrio</taxon>
    </lineage>
</organism>
<protein>
    <submittedName>
        <fullName evidence="1">Histidinol dehydrogenase</fullName>
        <ecNumber evidence="1">1.1.1.23</ecNumber>
    </submittedName>
</protein>
<dbReference type="EC" id="1.1.1.23" evidence="1"/>
<sequence>MVGKFIKTCTYQRATEEASLKVGEYCSRLCALEGFAGHKEQADIRVRRYKKQSQEA</sequence>
<dbReference type="Proteomes" id="UP000031671">
    <property type="component" value="Unassembled WGS sequence"/>
</dbReference>
<dbReference type="EMBL" id="BBRZ01000160">
    <property type="protein sequence ID" value="GAM59488.1"/>
    <property type="molecule type" value="Genomic_DNA"/>
</dbReference>
<name>A0A0B8P8G0_9VIBR</name>
<proteinExistence type="predicted"/>
<accession>A0A0B8P8G0</accession>
<dbReference type="GO" id="GO:0004399">
    <property type="term" value="F:histidinol dehydrogenase activity"/>
    <property type="evidence" value="ECO:0007669"/>
    <property type="project" value="UniProtKB-EC"/>
</dbReference>
<gene>
    <name evidence="1" type="ORF">JCM19231_2408</name>
</gene>
<evidence type="ECO:0000313" key="1">
    <source>
        <dbReference type="EMBL" id="GAM59488.1"/>
    </source>
</evidence>